<dbReference type="PANTHER" id="PTHR46443:SF8">
    <property type="entry name" value="ZF-FLZ DOMAIN-CONTAINING PROTEIN-RELATED"/>
    <property type="match status" value="1"/>
</dbReference>
<keyword evidence="3" id="KW-0862">Zinc</keyword>
<organism evidence="7 8">
    <name type="scientific">Escallonia herrerae</name>
    <dbReference type="NCBI Taxonomy" id="1293975"/>
    <lineage>
        <taxon>Eukaryota</taxon>
        <taxon>Viridiplantae</taxon>
        <taxon>Streptophyta</taxon>
        <taxon>Embryophyta</taxon>
        <taxon>Tracheophyta</taxon>
        <taxon>Spermatophyta</taxon>
        <taxon>Magnoliopsida</taxon>
        <taxon>eudicotyledons</taxon>
        <taxon>Gunneridae</taxon>
        <taxon>Pentapetalae</taxon>
        <taxon>asterids</taxon>
        <taxon>campanulids</taxon>
        <taxon>Escalloniales</taxon>
        <taxon>Escalloniaceae</taxon>
        <taxon>Escallonia</taxon>
    </lineage>
</organism>
<keyword evidence="3" id="KW-0863">Zinc-finger</keyword>
<feature type="transmembrane region" description="Helical" evidence="5">
    <location>
        <begin position="302"/>
        <end position="320"/>
    </location>
</feature>
<gene>
    <name evidence="7" type="ORF">RJ639_020706</name>
</gene>
<evidence type="ECO:0000256" key="2">
    <source>
        <dbReference type="ARBA" id="ARBA00022723"/>
    </source>
</evidence>
<dbReference type="EMBL" id="JAVXUP010002788">
    <property type="protein sequence ID" value="KAK3001417.1"/>
    <property type="molecule type" value="Genomic_DNA"/>
</dbReference>
<evidence type="ECO:0000256" key="3">
    <source>
        <dbReference type="ARBA" id="ARBA00022771"/>
    </source>
</evidence>
<comment type="caution">
    <text evidence="7">The sequence shown here is derived from an EMBL/GenBank/DDBJ whole genome shotgun (WGS) entry which is preliminary data.</text>
</comment>
<feature type="domain" description="FLZ-type" evidence="6">
    <location>
        <begin position="257"/>
        <end position="326"/>
    </location>
</feature>
<dbReference type="InterPro" id="IPR007650">
    <property type="entry name" value="Zf-FLZ_dom"/>
</dbReference>
<dbReference type="GO" id="GO:0008270">
    <property type="term" value="F:zinc ion binding"/>
    <property type="evidence" value="ECO:0007669"/>
    <property type="project" value="UniProtKB-KW"/>
</dbReference>
<keyword evidence="5" id="KW-0812">Transmembrane</keyword>
<keyword evidence="5" id="KW-1133">Transmembrane helix</keyword>
<evidence type="ECO:0000313" key="7">
    <source>
        <dbReference type="EMBL" id="KAK3001417.1"/>
    </source>
</evidence>
<reference evidence="7" key="1">
    <citation type="submission" date="2022-12" db="EMBL/GenBank/DDBJ databases">
        <title>Draft genome assemblies for two species of Escallonia (Escalloniales).</title>
        <authorList>
            <person name="Chanderbali A."/>
            <person name="Dervinis C."/>
            <person name="Anghel I."/>
            <person name="Soltis D."/>
            <person name="Soltis P."/>
            <person name="Zapata F."/>
        </authorList>
    </citation>
    <scope>NUCLEOTIDE SEQUENCE</scope>
    <source>
        <strain evidence="7">UCBG64.0493</strain>
        <tissue evidence="7">Leaf</tissue>
    </source>
</reference>
<evidence type="ECO:0000256" key="4">
    <source>
        <dbReference type="PROSITE-ProRule" id="PRU01131"/>
    </source>
</evidence>
<name>A0AA88V484_9ASTE</name>
<sequence length="326" mass="36291">MAAPVRICRTYLVELTPIAAVVMLRNRSRRVTSKQAIMADHTTLPSPTQNYNRPNSSFFGSPRFFCGVLGKLLSDAETVTSPTSILETKQLSNFGNPFGYDKNTYKPTTTFLENNQAPEKLDSEGIGLALIDDLSKPNSKMVLFKSKLKIQIPSAPLSISTTESPNSPGDFGVKTRNSQFQGTPTAFGSVNPCIQTKGFLSLSEMELSEEYTCVISHGPSPRTTHIYDNFTVESCCGVTRVSELKKEDNLKSPPVQSFLSFCYACKKDLAEGRDIYMYRLSADQLRVTSPGTQNCYMDVDVLLLYYLLIFSWFHLSLANTDKESQR</sequence>
<feature type="zinc finger region" description="FLZ-type" evidence="4">
    <location>
        <begin position="257"/>
        <end position="326"/>
    </location>
</feature>
<evidence type="ECO:0000313" key="8">
    <source>
        <dbReference type="Proteomes" id="UP001188597"/>
    </source>
</evidence>
<dbReference type="PROSITE" id="PS51795">
    <property type="entry name" value="ZF_FLZ"/>
    <property type="match status" value="1"/>
</dbReference>
<evidence type="ECO:0000259" key="6">
    <source>
        <dbReference type="PROSITE" id="PS51795"/>
    </source>
</evidence>
<keyword evidence="8" id="KW-1185">Reference proteome</keyword>
<evidence type="ECO:0000256" key="5">
    <source>
        <dbReference type="SAM" id="Phobius"/>
    </source>
</evidence>
<comment type="similarity">
    <text evidence="1">Belongs to the FLZ family.</text>
</comment>
<keyword evidence="2" id="KW-0479">Metal-binding</keyword>
<proteinExistence type="inferred from homology"/>
<dbReference type="Proteomes" id="UP001188597">
    <property type="component" value="Unassembled WGS sequence"/>
</dbReference>
<dbReference type="InterPro" id="IPR044593">
    <property type="entry name" value="FLZ8/MARD1"/>
</dbReference>
<keyword evidence="5" id="KW-0472">Membrane</keyword>
<dbReference type="PANTHER" id="PTHR46443">
    <property type="entry name" value="FCS-LIKE ZINC FINGER 8"/>
    <property type="match status" value="1"/>
</dbReference>
<evidence type="ECO:0000256" key="1">
    <source>
        <dbReference type="ARBA" id="ARBA00009374"/>
    </source>
</evidence>
<accession>A0AA88V484</accession>
<dbReference type="AlphaFoldDB" id="A0AA88V484"/>
<protein>
    <recommendedName>
        <fullName evidence="6">FLZ-type domain-containing protein</fullName>
    </recommendedName>
</protein>
<dbReference type="Pfam" id="PF04570">
    <property type="entry name" value="zf-FLZ"/>
    <property type="match status" value="1"/>
</dbReference>